<dbReference type="AlphaFoldDB" id="H8G7D6"/>
<keyword evidence="3" id="KW-1185">Reference proteome</keyword>
<dbReference type="HOGENOM" id="CLU_2883232_0_0_11"/>
<dbReference type="Proteomes" id="UP000004705">
    <property type="component" value="Chromosome"/>
</dbReference>
<gene>
    <name evidence="2" type="ORF">SacazDRAFT_02426</name>
</gene>
<dbReference type="RefSeq" id="WP_005441859.1">
    <property type="nucleotide sequence ID" value="NZ_CM001466.1"/>
</dbReference>
<evidence type="ECO:0000313" key="2">
    <source>
        <dbReference type="EMBL" id="EHY89331.1"/>
    </source>
</evidence>
<proteinExistence type="predicted"/>
<dbReference type="EMBL" id="CM001466">
    <property type="protein sequence ID" value="EHY89331.1"/>
    <property type="molecule type" value="Genomic_DNA"/>
</dbReference>
<reference evidence="2 3" key="1">
    <citation type="journal article" date="2012" name="Stand. Genomic Sci.">
        <title>Genome sequence of the soil bacterium Saccharomonospora azurea type strain (NA-128(T)).</title>
        <authorList>
            <person name="Klenk H.P."/>
            <person name="Held B."/>
            <person name="Lucas S."/>
            <person name="Lapidus A."/>
            <person name="Copeland A."/>
            <person name="Hammon N."/>
            <person name="Pitluck S."/>
            <person name="Goodwin L.A."/>
            <person name="Han C."/>
            <person name="Tapia R."/>
            <person name="Brambilla E.M."/>
            <person name="Potter G."/>
            <person name="Land M."/>
            <person name="Ivanova N."/>
            <person name="Rohde M."/>
            <person name="Goker M."/>
            <person name="Detter J.C."/>
            <person name="Kyrpides N.C."/>
            <person name="Woyke T."/>
        </authorList>
    </citation>
    <scope>NUCLEOTIDE SEQUENCE [LARGE SCALE GENOMIC DNA]</scope>
    <source>
        <strain evidence="2 3">NA-128</strain>
    </source>
</reference>
<evidence type="ECO:0000256" key="1">
    <source>
        <dbReference type="SAM" id="MobiDB-lite"/>
    </source>
</evidence>
<feature type="region of interest" description="Disordered" evidence="1">
    <location>
        <begin position="1"/>
        <end position="26"/>
    </location>
</feature>
<accession>H8G7D6</accession>
<name>H8G7D6_9PSEU</name>
<protein>
    <submittedName>
        <fullName evidence="2">Uncharacterized protein</fullName>
    </submittedName>
</protein>
<sequence>MAVRLDVEPLMSRRRNEESESDMVTTPRRTRLNLNFVKLSTRKKPASLLFVDDPLALRYLCRA</sequence>
<organism evidence="2 3">
    <name type="scientific">Saccharomonospora azurea NA-128</name>
    <dbReference type="NCBI Taxonomy" id="882081"/>
    <lineage>
        <taxon>Bacteria</taxon>
        <taxon>Bacillati</taxon>
        <taxon>Actinomycetota</taxon>
        <taxon>Actinomycetes</taxon>
        <taxon>Pseudonocardiales</taxon>
        <taxon>Pseudonocardiaceae</taxon>
        <taxon>Saccharomonospora</taxon>
    </lineage>
</organism>
<dbReference type="OrthoDB" id="3556648at2"/>
<evidence type="ECO:0000313" key="3">
    <source>
        <dbReference type="Proteomes" id="UP000004705"/>
    </source>
</evidence>